<evidence type="ECO:0000259" key="5">
    <source>
        <dbReference type="PROSITE" id="PS51891"/>
    </source>
</evidence>
<evidence type="ECO:0000313" key="6">
    <source>
        <dbReference type="EMBL" id="MDT0636019.1"/>
    </source>
</evidence>
<keyword evidence="3" id="KW-0862">Zinc</keyword>
<evidence type="ECO:0000313" key="7">
    <source>
        <dbReference type="Proteomes" id="UP001251857"/>
    </source>
</evidence>
<evidence type="ECO:0000256" key="2">
    <source>
        <dbReference type="ARBA" id="ARBA00022723"/>
    </source>
</evidence>
<sequence>MAFNCHCRDCQRASGSAFASILVVPTTAFEILTGEPAYHSVVADSGHTMQRGFCAQCGSPLLIREPARPGIVLVQAGGLDDPGRHQPAADIFQARAHPWDYMNPDLPGYPTMPPLPDSPLFRTQH</sequence>
<evidence type="ECO:0000256" key="3">
    <source>
        <dbReference type="ARBA" id="ARBA00022833"/>
    </source>
</evidence>
<dbReference type="Proteomes" id="UP001251857">
    <property type="component" value="Unassembled WGS sequence"/>
</dbReference>
<comment type="caution">
    <text evidence="6">The sequence shown here is derived from an EMBL/GenBank/DDBJ whole genome shotgun (WGS) entry which is preliminary data.</text>
</comment>
<dbReference type="PANTHER" id="PTHR33337:SF40">
    <property type="entry name" value="CENP-V_GFA DOMAIN-CONTAINING PROTEIN-RELATED"/>
    <property type="match status" value="1"/>
</dbReference>
<dbReference type="InterPro" id="IPR011057">
    <property type="entry name" value="Mss4-like_sf"/>
</dbReference>
<protein>
    <submittedName>
        <fullName evidence="6">GFA family protein</fullName>
    </submittedName>
</protein>
<organism evidence="6 7">
    <name type="scientific">Spectribacter hydrogenoxidans</name>
    <dbReference type="NCBI Taxonomy" id="3075608"/>
    <lineage>
        <taxon>Bacteria</taxon>
        <taxon>Pseudomonadati</taxon>
        <taxon>Pseudomonadota</taxon>
        <taxon>Gammaproteobacteria</taxon>
        <taxon>Salinisphaerales</taxon>
        <taxon>Salinisphaeraceae</taxon>
        <taxon>Spectribacter</taxon>
    </lineage>
</organism>
<evidence type="ECO:0000256" key="4">
    <source>
        <dbReference type="ARBA" id="ARBA00023239"/>
    </source>
</evidence>
<evidence type="ECO:0000256" key="1">
    <source>
        <dbReference type="ARBA" id="ARBA00005495"/>
    </source>
</evidence>
<dbReference type="Gene3D" id="3.90.1590.10">
    <property type="entry name" value="glutathione-dependent formaldehyde- activating enzyme (gfa)"/>
    <property type="match status" value="1"/>
</dbReference>
<keyword evidence="7" id="KW-1185">Reference proteome</keyword>
<dbReference type="InterPro" id="IPR006913">
    <property type="entry name" value="CENP-V/GFA"/>
</dbReference>
<dbReference type="Pfam" id="PF04828">
    <property type="entry name" value="GFA"/>
    <property type="match status" value="1"/>
</dbReference>
<name>A0ABU3C3V8_9GAMM</name>
<reference evidence="6 7" key="1">
    <citation type="submission" date="2023-09" db="EMBL/GenBank/DDBJ databases">
        <authorList>
            <person name="Rey-Velasco X."/>
        </authorList>
    </citation>
    <scope>NUCLEOTIDE SEQUENCE [LARGE SCALE GENOMIC DNA]</scope>
    <source>
        <strain evidence="6 7">W335</strain>
    </source>
</reference>
<keyword evidence="2" id="KW-0479">Metal-binding</keyword>
<gene>
    <name evidence="6" type="ORF">RM532_13775</name>
</gene>
<feature type="domain" description="CENP-V/GFA" evidence="5">
    <location>
        <begin position="1"/>
        <end position="100"/>
    </location>
</feature>
<accession>A0ABU3C3V8</accession>
<dbReference type="PANTHER" id="PTHR33337">
    <property type="entry name" value="GFA DOMAIN-CONTAINING PROTEIN"/>
    <property type="match status" value="1"/>
</dbReference>
<proteinExistence type="inferred from homology"/>
<comment type="similarity">
    <text evidence="1">Belongs to the Gfa family.</text>
</comment>
<dbReference type="RefSeq" id="WP_311653914.1">
    <property type="nucleotide sequence ID" value="NZ_JAVRIB010000016.1"/>
</dbReference>
<dbReference type="SUPFAM" id="SSF51316">
    <property type="entry name" value="Mss4-like"/>
    <property type="match status" value="1"/>
</dbReference>
<dbReference type="PROSITE" id="PS51891">
    <property type="entry name" value="CENP_V_GFA"/>
    <property type="match status" value="1"/>
</dbReference>
<keyword evidence="4" id="KW-0456">Lyase</keyword>
<dbReference type="EMBL" id="JAVRIB010000016">
    <property type="protein sequence ID" value="MDT0636019.1"/>
    <property type="molecule type" value="Genomic_DNA"/>
</dbReference>